<sequence length="110" mass="12620">MSAIQEPIPITPECLFHHLIKRQLWKTLKPRLKVEAAVDVKKPPRYRNLLRKQENKEIVTALAEGAETSTSLTGMAHMEKRPGKWEGKSQAIQPFSWAQCPKGREALSWF</sequence>
<evidence type="ECO:0000313" key="3">
    <source>
        <dbReference type="Proteomes" id="UP000054565"/>
    </source>
</evidence>
<proteinExistence type="predicted"/>
<gene>
    <name evidence="2" type="ORF">CIRG_09097</name>
</gene>
<feature type="region of interest" description="Disordered" evidence="1">
    <location>
        <begin position="70"/>
        <end position="90"/>
    </location>
</feature>
<reference evidence="3" key="1">
    <citation type="journal article" date="2010" name="Genome Res.">
        <title>Population genomic sequencing of Coccidioides fungi reveals recent hybridization and transposon control.</title>
        <authorList>
            <person name="Neafsey D.E."/>
            <person name="Barker B.M."/>
            <person name="Sharpton T.J."/>
            <person name="Stajich J.E."/>
            <person name="Park D.J."/>
            <person name="Whiston E."/>
            <person name="Hung C.-Y."/>
            <person name="McMahan C."/>
            <person name="White J."/>
            <person name="Sykes S."/>
            <person name="Heiman D."/>
            <person name="Young S."/>
            <person name="Zeng Q."/>
            <person name="Abouelleil A."/>
            <person name="Aftuck L."/>
            <person name="Bessette D."/>
            <person name="Brown A."/>
            <person name="FitzGerald M."/>
            <person name="Lui A."/>
            <person name="Macdonald J.P."/>
            <person name="Priest M."/>
            <person name="Orbach M.J."/>
            <person name="Galgiani J.N."/>
            <person name="Kirkland T.N."/>
            <person name="Cole G.T."/>
            <person name="Birren B.W."/>
            <person name="Henn M.R."/>
            <person name="Taylor J.W."/>
            <person name="Rounsley S.D."/>
        </authorList>
    </citation>
    <scope>NUCLEOTIDE SEQUENCE [LARGE SCALE GENOMIC DNA]</scope>
    <source>
        <strain evidence="3">RMSCC 2394</strain>
    </source>
</reference>
<accession>A0A0J6YRG3</accession>
<dbReference type="Proteomes" id="UP000054565">
    <property type="component" value="Unassembled WGS sequence"/>
</dbReference>
<dbReference type="EMBL" id="DS028100">
    <property type="protein sequence ID" value="KMP09864.1"/>
    <property type="molecule type" value="Genomic_DNA"/>
</dbReference>
<evidence type="ECO:0000313" key="2">
    <source>
        <dbReference type="EMBL" id="KMP09864.1"/>
    </source>
</evidence>
<dbReference type="AlphaFoldDB" id="A0A0J6YRG3"/>
<feature type="compositionally biased region" description="Basic and acidic residues" evidence="1">
    <location>
        <begin position="77"/>
        <end position="87"/>
    </location>
</feature>
<protein>
    <submittedName>
        <fullName evidence="2">Uncharacterized protein</fullName>
    </submittedName>
</protein>
<evidence type="ECO:0000256" key="1">
    <source>
        <dbReference type="SAM" id="MobiDB-lite"/>
    </source>
</evidence>
<organism evidence="2 3">
    <name type="scientific">Coccidioides immitis RMSCC 2394</name>
    <dbReference type="NCBI Taxonomy" id="404692"/>
    <lineage>
        <taxon>Eukaryota</taxon>
        <taxon>Fungi</taxon>
        <taxon>Dikarya</taxon>
        <taxon>Ascomycota</taxon>
        <taxon>Pezizomycotina</taxon>
        <taxon>Eurotiomycetes</taxon>
        <taxon>Eurotiomycetidae</taxon>
        <taxon>Onygenales</taxon>
        <taxon>Onygenaceae</taxon>
        <taxon>Coccidioides</taxon>
    </lineage>
</organism>
<name>A0A0J6YRG3_COCIT</name>